<keyword evidence="2" id="KW-1185">Reference proteome</keyword>
<gene>
    <name evidence="1" type="ORF">VNO77_19222</name>
</gene>
<evidence type="ECO:0000313" key="2">
    <source>
        <dbReference type="Proteomes" id="UP001367508"/>
    </source>
</evidence>
<organism evidence="1 2">
    <name type="scientific">Canavalia gladiata</name>
    <name type="common">Sword bean</name>
    <name type="synonym">Dolichos gladiatus</name>
    <dbReference type="NCBI Taxonomy" id="3824"/>
    <lineage>
        <taxon>Eukaryota</taxon>
        <taxon>Viridiplantae</taxon>
        <taxon>Streptophyta</taxon>
        <taxon>Embryophyta</taxon>
        <taxon>Tracheophyta</taxon>
        <taxon>Spermatophyta</taxon>
        <taxon>Magnoliopsida</taxon>
        <taxon>eudicotyledons</taxon>
        <taxon>Gunneridae</taxon>
        <taxon>Pentapetalae</taxon>
        <taxon>rosids</taxon>
        <taxon>fabids</taxon>
        <taxon>Fabales</taxon>
        <taxon>Fabaceae</taxon>
        <taxon>Papilionoideae</taxon>
        <taxon>50 kb inversion clade</taxon>
        <taxon>NPAAA clade</taxon>
        <taxon>indigoferoid/millettioid clade</taxon>
        <taxon>Phaseoleae</taxon>
        <taxon>Canavalia</taxon>
    </lineage>
</organism>
<reference evidence="1 2" key="1">
    <citation type="submission" date="2024-01" db="EMBL/GenBank/DDBJ databases">
        <title>The genomes of 5 underutilized Papilionoideae crops provide insights into root nodulation and disease resistanc.</title>
        <authorList>
            <person name="Jiang F."/>
        </authorList>
    </citation>
    <scope>NUCLEOTIDE SEQUENCE [LARGE SCALE GENOMIC DNA]</scope>
    <source>
        <strain evidence="1">LVBAO_FW01</strain>
        <tissue evidence="1">Leaves</tissue>
    </source>
</reference>
<comment type="caution">
    <text evidence="1">The sequence shown here is derived from an EMBL/GenBank/DDBJ whole genome shotgun (WGS) entry which is preliminary data.</text>
</comment>
<protein>
    <submittedName>
        <fullName evidence="1">Uncharacterized protein</fullName>
    </submittedName>
</protein>
<evidence type="ECO:0000313" key="1">
    <source>
        <dbReference type="EMBL" id="KAK7338603.1"/>
    </source>
</evidence>
<dbReference type="Proteomes" id="UP001367508">
    <property type="component" value="Unassembled WGS sequence"/>
</dbReference>
<dbReference type="AlphaFoldDB" id="A0AAN9LS67"/>
<name>A0AAN9LS67_CANGL</name>
<accession>A0AAN9LS67</accession>
<dbReference type="EMBL" id="JAYMYQ010000004">
    <property type="protein sequence ID" value="KAK7338603.1"/>
    <property type="molecule type" value="Genomic_DNA"/>
</dbReference>
<sequence>MYRFACVFKGGDVNLLNIHEQQSDFFQQIRASIVQFDPNSTLNQHLIQVNIRVNSQAKSDYQLERYN</sequence>
<proteinExistence type="predicted"/>